<sequence length="243" mass="25793">MKSSAPTLVLFFLLLFAYTKLVGPIPFSVTSVTTTKTDTFSVTGSGKMTVVPDIAVINVGVTSRGATVKAAQQQLNSKINAISDAIKKLGVSEKDIQTSNYSIYPNYDFQTGGQRVSGYQASSNLTVKIRDIEKANSVIDAATAAGANQVSGVSFDVDDKTKAENEAREKAVTEARKKATDAARIAGFKLGRVINYSESFGGEPRPIPLMEKAVGAPDDSVTTQVEPGTNEVVVTVTLSFEIQ</sequence>
<dbReference type="EMBL" id="MFJV01000001">
    <property type="protein sequence ID" value="OGG23698.1"/>
    <property type="molecule type" value="Genomic_DNA"/>
</dbReference>
<evidence type="ECO:0008006" key="3">
    <source>
        <dbReference type="Google" id="ProtNLM"/>
    </source>
</evidence>
<dbReference type="GO" id="GO:0006974">
    <property type="term" value="P:DNA damage response"/>
    <property type="evidence" value="ECO:0007669"/>
    <property type="project" value="TreeGrafter"/>
</dbReference>
<dbReference type="Pfam" id="PF04402">
    <property type="entry name" value="SIMPL"/>
    <property type="match status" value="1"/>
</dbReference>
<reference evidence="1 2" key="1">
    <citation type="journal article" date="2016" name="Nat. Commun.">
        <title>Thousands of microbial genomes shed light on interconnected biogeochemical processes in an aquifer system.</title>
        <authorList>
            <person name="Anantharaman K."/>
            <person name="Brown C.T."/>
            <person name="Hug L.A."/>
            <person name="Sharon I."/>
            <person name="Castelle C.J."/>
            <person name="Probst A.J."/>
            <person name="Thomas B.C."/>
            <person name="Singh A."/>
            <person name="Wilkins M.J."/>
            <person name="Karaoz U."/>
            <person name="Brodie E.L."/>
            <person name="Williams K.H."/>
            <person name="Hubbard S.S."/>
            <person name="Banfield J.F."/>
        </authorList>
    </citation>
    <scope>NUCLEOTIDE SEQUENCE [LARGE SCALE GENOMIC DNA]</scope>
</reference>
<dbReference type="PANTHER" id="PTHR34387:SF1">
    <property type="entry name" value="PERIPLASMIC IMMUNOGENIC PROTEIN"/>
    <property type="match status" value="1"/>
</dbReference>
<dbReference type="PANTHER" id="PTHR34387">
    <property type="entry name" value="SLR1258 PROTEIN"/>
    <property type="match status" value="1"/>
</dbReference>
<dbReference type="AlphaFoldDB" id="A0A1F6AG06"/>
<dbReference type="InterPro" id="IPR007497">
    <property type="entry name" value="SIMPL/DUF541"/>
</dbReference>
<comment type="caution">
    <text evidence="1">The sequence shown here is derived from an EMBL/GenBank/DDBJ whole genome shotgun (WGS) entry which is preliminary data.</text>
</comment>
<dbReference type="InterPro" id="IPR052022">
    <property type="entry name" value="26kDa_periplasmic_antigen"/>
</dbReference>
<evidence type="ECO:0000313" key="1">
    <source>
        <dbReference type="EMBL" id="OGG23698.1"/>
    </source>
</evidence>
<evidence type="ECO:0000313" key="2">
    <source>
        <dbReference type="Proteomes" id="UP000178759"/>
    </source>
</evidence>
<dbReference type="Gene3D" id="3.30.70.2970">
    <property type="entry name" value="Protein of unknown function (DUF541), domain 2"/>
    <property type="match status" value="1"/>
</dbReference>
<proteinExistence type="predicted"/>
<dbReference type="Gene3D" id="3.30.110.170">
    <property type="entry name" value="Protein of unknown function (DUF541), domain 1"/>
    <property type="match status" value="1"/>
</dbReference>
<accession>A0A1F6AG06</accession>
<name>A0A1F6AG06_9BACT</name>
<dbReference type="STRING" id="1798392.A3A79_00620"/>
<dbReference type="Proteomes" id="UP000178759">
    <property type="component" value="Unassembled WGS sequence"/>
</dbReference>
<organism evidence="1 2">
    <name type="scientific">Candidatus Gottesmanbacteria bacterium RIFCSPLOWO2_01_FULL_43_11b</name>
    <dbReference type="NCBI Taxonomy" id="1798392"/>
    <lineage>
        <taxon>Bacteria</taxon>
        <taxon>Candidatus Gottesmaniibacteriota</taxon>
    </lineage>
</organism>
<gene>
    <name evidence="1" type="ORF">A3A79_00620</name>
</gene>
<protein>
    <recommendedName>
        <fullName evidence="3">26 kDa periplasmic immunogenic protein</fullName>
    </recommendedName>
</protein>